<dbReference type="EMBL" id="MIPT01000001">
    <property type="protein sequence ID" value="OHT19156.1"/>
    <property type="molecule type" value="Genomic_DNA"/>
</dbReference>
<keyword evidence="3" id="KW-0812">Transmembrane</keyword>
<dbReference type="Pfam" id="PF01734">
    <property type="entry name" value="Patatin"/>
    <property type="match status" value="1"/>
</dbReference>
<feature type="transmembrane region" description="Helical" evidence="3">
    <location>
        <begin position="410"/>
        <end position="432"/>
    </location>
</feature>
<dbReference type="AlphaFoldDB" id="A0A1S1HC43"/>
<feature type="transmembrane region" description="Helical" evidence="3">
    <location>
        <begin position="333"/>
        <end position="357"/>
    </location>
</feature>
<dbReference type="PANTHER" id="PTHR10728:SF40">
    <property type="entry name" value="PATATIN FAMILY PROTEIN"/>
    <property type="match status" value="1"/>
</dbReference>
<evidence type="ECO:0000256" key="2">
    <source>
        <dbReference type="SAM" id="MobiDB-lite"/>
    </source>
</evidence>
<protein>
    <recommendedName>
        <fullName evidence="4">PNPLA domain-containing protein</fullName>
    </recommendedName>
</protein>
<evidence type="ECO:0000313" key="6">
    <source>
        <dbReference type="Proteomes" id="UP000179467"/>
    </source>
</evidence>
<dbReference type="Proteomes" id="UP000179467">
    <property type="component" value="Unassembled WGS sequence"/>
</dbReference>
<dbReference type="GO" id="GO:0046475">
    <property type="term" value="P:glycerophospholipid catabolic process"/>
    <property type="evidence" value="ECO:0007669"/>
    <property type="project" value="TreeGrafter"/>
</dbReference>
<proteinExistence type="predicted"/>
<accession>A0A1S1HC43</accession>
<dbReference type="PANTHER" id="PTHR10728">
    <property type="entry name" value="CYTOSOLIC PHOSPHOLIPASE A2"/>
    <property type="match status" value="1"/>
</dbReference>
<feature type="transmembrane region" description="Helical" evidence="3">
    <location>
        <begin position="492"/>
        <end position="515"/>
    </location>
</feature>
<reference evidence="5 6" key="1">
    <citation type="submission" date="2016-09" db="EMBL/GenBank/DDBJ databases">
        <title>Metabolic pathway, cell adaptation mechanisms and a novel monoxygenase revealed through proteogenomic-transcription analysis of a Sphingomonas haloaromaticamans strain degrading the fungicide ortho-phenylphenol.</title>
        <authorList>
            <person name="Perruchon C."/>
            <person name="Papadopoulou E.S."/>
            <person name="Rousidou C."/>
            <person name="Vasileiadis S."/>
            <person name="Tanou G."/>
            <person name="Amoutzias G."/>
            <person name="Molassiotis A."/>
            <person name="Karpouzas D.G."/>
        </authorList>
    </citation>
    <scope>NUCLEOTIDE SEQUENCE [LARGE SCALE GENOMIC DNA]</scope>
    <source>
        <strain evidence="5 6">P3</strain>
    </source>
</reference>
<dbReference type="SUPFAM" id="SSF52151">
    <property type="entry name" value="FabD/lysophospholipase-like"/>
    <property type="match status" value="2"/>
</dbReference>
<feature type="compositionally biased region" description="Low complexity" evidence="2">
    <location>
        <begin position="19"/>
        <end position="29"/>
    </location>
</feature>
<gene>
    <name evidence="5" type="ORF">BHE75_01139</name>
</gene>
<comment type="caution">
    <text evidence="5">The sequence shown here is derived from an EMBL/GenBank/DDBJ whole genome shotgun (WGS) entry which is preliminary data.</text>
</comment>
<feature type="transmembrane region" description="Helical" evidence="3">
    <location>
        <begin position="250"/>
        <end position="270"/>
    </location>
</feature>
<dbReference type="InterPro" id="IPR016035">
    <property type="entry name" value="Acyl_Trfase/lysoPLipase"/>
</dbReference>
<feature type="domain" description="PNPLA" evidence="4">
    <location>
        <begin position="103"/>
        <end position="153"/>
    </location>
</feature>
<feature type="transmembrane region" description="Helical" evidence="3">
    <location>
        <begin position="535"/>
        <end position="561"/>
    </location>
</feature>
<organism evidence="5 6">
    <name type="scientific">Edaphosphingomonas haloaromaticamans</name>
    <dbReference type="NCBI Taxonomy" id="653954"/>
    <lineage>
        <taxon>Bacteria</taxon>
        <taxon>Pseudomonadati</taxon>
        <taxon>Pseudomonadota</taxon>
        <taxon>Alphaproteobacteria</taxon>
        <taxon>Sphingomonadales</taxon>
        <taxon>Rhizorhabdaceae</taxon>
        <taxon>Edaphosphingomonas</taxon>
    </lineage>
</organism>
<dbReference type="GO" id="GO:0004623">
    <property type="term" value="F:phospholipase A2 activity"/>
    <property type="evidence" value="ECO:0007669"/>
    <property type="project" value="TreeGrafter"/>
</dbReference>
<sequence length="968" mass="104556">MIRSRDSVGEDALENDPQAAEASASGAPASPEPKRARRPRGASGAVDPAPDQGNIAAEPAEPVQGPVDNQPFDILRAAERKRIDDRRKGFKTPIDPDAPVTGLALSGGGIRSATFSLGFLQALSAYGLIPRIDYISTVSGGSYIGSFFGALFVPETHRGNGERSGKALAFDPARPLQSPAGREAVRRLREAGRYLTPGGTSDAFFGAALVLRNWAAVHFVFGMVALLLFWLVRLADQWIATDTHGWSPTLVRLTLVAVGTVLAAGTSYWLTRREWIPGNRFKRAASNGFFWAMVVAAAYFSAAWWQPCVIGILPRLPGGEWLAASLRGLGTWMLPATFLPGFAVCVLVAALVLYMAMEALHGGVEHRPIARDADAATRKAKRANDLRNPQYLIAAEDRVRTALSNVMTKALMALVAIAALLLIVRFGDLVIVRLLKAFENWEGGGPSLPDLAQLWPLLTAIVPPIMSYLASTRLKSGSGQVGNNWLEQRLPTIVAIAGLSLLMLWLVIWSAAAAWGFGALKASGVEPVTLFGREWSPACVVALLLVVANIVLGMSFSFINLSSLSTFYAARLRRAYVGASSAGREAGSVRSDDPQDTIRLERYYSGGAANLVPLHLINVTIAETMTGDSNLVARDRKGKPMHLSPKGIVYEGSHPGTAMVGRTGAFPLQFGEELPLANWVAISGAAVSAAIGSGTSLGTSILATLGNVRLGYWWKARRARKRPSPLQRLRDASVGMRSLLANRDAARTSLAAWGQSLPNSLRDFVQNYLLLELRGAFAGTRRRRWYLTDGGHFENTGAYALLQRRVAFIIICDNGADPRYEMADMVRLMGRARTDLGARIRFLTSAQIKEKLGQDTDLADMIGEFADLSKTAEAKSVAAIAHIDYDDGSTGTLLLVKPRLTMAEPPEILAYQAGAGHRDFPQQTTADQFFDEAQWEAYRRLGELTGEKLFAPAPTSDKPGWRPSSMTP</sequence>
<evidence type="ECO:0000256" key="3">
    <source>
        <dbReference type="SAM" id="Phobius"/>
    </source>
</evidence>
<evidence type="ECO:0000259" key="4">
    <source>
        <dbReference type="Pfam" id="PF01734"/>
    </source>
</evidence>
<keyword evidence="3" id="KW-0472">Membrane</keyword>
<dbReference type="InterPro" id="IPR002641">
    <property type="entry name" value="PNPLA_dom"/>
</dbReference>
<dbReference type="GO" id="GO:0005829">
    <property type="term" value="C:cytosol"/>
    <property type="evidence" value="ECO:0007669"/>
    <property type="project" value="TreeGrafter"/>
</dbReference>
<dbReference type="Gene3D" id="3.40.1090.10">
    <property type="entry name" value="Cytosolic phospholipase A2 catalytic domain"/>
    <property type="match status" value="2"/>
</dbReference>
<feature type="region of interest" description="Disordered" evidence="2">
    <location>
        <begin position="1"/>
        <end position="69"/>
    </location>
</feature>
<feature type="transmembrane region" description="Helical" evidence="3">
    <location>
        <begin position="203"/>
        <end position="230"/>
    </location>
</feature>
<evidence type="ECO:0000256" key="1">
    <source>
        <dbReference type="ARBA" id="ARBA00023098"/>
    </source>
</evidence>
<name>A0A1S1HC43_9SPHN</name>
<feature type="transmembrane region" description="Helical" evidence="3">
    <location>
        <begin position="452"/>
        <end position="471"/>
    </location>
</feature>
<evidence type="ECO:0000313" key="5">
    <source>
        <dbReference type="EMBL" id="OHT19156.1"/>
    </source>
</evidence>
<keyword evidence="1" id="KW-0443">Lipid metabolism</keyword>
<feature type="transmembrane region" description="Helical" evidence="3">
    <location>
        <begin position="290"/>
        <end position="313"/>
    </location>
</feature>
<keyword evidence="6" id="KW-1185">Reference proteome</keyword>
<keyword evidence="3" id="KW-1133">Transmembrane helix</keyword>